<name>A0A2C6KLK7_9APIC</name>
<dbReference type="VEuPathDB" id="ToxoDB:CSUI_008168"/>
<feature type="compositionally biased region" description="Polar residues" evidence="1">
    <location>
        <begin position="35"/>
        <end position="44"/>
    </location>
</feature>
<sequence>MFIVLFCILVSFLSSFLPNFDFLAKVLRSQIDLNTERGSSTSPSLRDGATSTATTTLSSQCVVPGSSPSSSSTCSSSVPRFPPAPEELRSAYSKSTLTTNAAFSNKNNSLLSSSPSPCGSSASSLSSSSEVSFPGKYPIYPMNNEVTKEEAKAMNLFHQQQSPMPEANGAVNRSDNRPDVSVFLPSLRNFLKGGSHSIEVQQHPQNRLHERSQPGPLPDVDESASIMKAVSLFQGLYEASSNITSSMMTRASPVVSQRPPAWPRPPPASPAHSQYFSPVSHSLGDSNCSGIGSFGGGSAGDGAGSDMTCENGGGRGTPLRKTRRGKRGGRKKRGGGSLYPHGFIDDETQASQLTGGDDRDDCGIDHFPQDDNNHALVPSNSSPVPASGPGFHGDEREGDGRNSVMTAALWGGREGLDRQHIHSQVPGHNTVDLERALRAAVTPAALVAKGISELSAQDTRSVDTNAWYAVASQLASSVLQQQKHTQNTIPTMATSAVGGGVDAAGSKREDG</sequence>
<evidence type="ECO:0000256" key="1">
    <source>
        <dbReference type="SAM" id="MobiDB-lite"/>
    </source>
</evidence>
<evidence type="ECO:0000256" key="2">
    <source>
        <dbReference type="SAM" id="SignalP"/>
    </source>
</evidence>
<evidence type="ECO:0000313" key="4">
    <source>
        <dbReference type="Proteomes" id="UP000221165"/>
    </source>
</evidence>
<feature type="region of interest" description="Disordered" evidence="1">
    <location>
        <begin position="106"/>
        <end position="133"/>
    </location>
</feature>
<reference evidence="3 4" key="1">
    <citation type="journal article" date="2017" name="Int. J. Parasitol.">
        <title>The genome of the protozoan parasite Cystoisospora suis and a reverse vaccinology approach to identify vaccine candidates.</title>
        <authorList>
            <person name="Palmieri N."/>
            <person name="Shrestha A."/>
            <person name="Ruttkowski B."/>
            <person name="Beck T."/>
            <person name="Vogl C."/>
            <person name="Tomley F."/>
            <person name="Blake D.P."/>
            <person name="Joachim A."/>
        </authorList>
    </citation>
    <scope>NUCLEOTIDE SEQUENCE [LARGE SCALE GENOMIC DNA]</scope>
    <source>
        <strain evidence="3 4">Wien I</strain>
    </source>
</reference>
<dbReference type="AlphaFoldDB" id="A0A2C6KLK7"/>
<feature type="compositionally biased region" description="Low complexity" evidence="1">
    <location>
        <begin position="49"/>
        <end position="79"/>
    </location>
</feature>
<dbReference type="Proteomes" id="UP000221165">
    <property type="component" value="Unassembled WGS sequence"/>
</dbReference>
<gene>
    <name evidence="3" type="ORF">CSUI_008168</name>
</gene>
<feature type="compositionally biased region" description="Basic residues" evidence="1">
    <location>
        <begin position="318"/>
        <end position="334"/>
    </location>
</feature>
<keyword evidence="2" id="KW-0732">Signal</keyword>
<feature type="region of interest" description="Disordered" evidence="1">
    <location>
        <begin position="35"/>
        <end position="82"/>
    </location>
</feature>
<feature type="chain" id="PRO_5013197397" evidence="2">
    <location>
        <begin position="16"/>
        <end position="511"/>
    </location>
</feature>
<feature type="region of interest" description="Disordered" evidence="1">
    <location>
        <begin position="378"/>
        <end position="400"/>
    </location>
</feature>
<dbReference type="RefSeq" id="XP_067919721.1">
    <property type="nucleotide sequence ID" value="XM_068068304.1"/>
</dbReference>
<dbReference type="EMBL" id="MIGC01004496">
    <property type="protein sequence ID" value="PHJ18009.1"/>
    <property type="molecule type" value="Genomic_DNA"/>
</dbReference>
<dbReference type="GeneID" id="94431515"/>
<feature type="compositionally biased region" description="Pro residues" evidence="1">
    <location>
        <begin position="260"/>
        <end position="269"/>
    </location>
</feature>
<protein>
    <submittedName>
        <fullName evidence="3">Uncharacterized protein</fullName>
    </submittedName>
</protein>
<proteinExistence type="predicted"/>
<comment type="caution">
    <text evidence="3">The sequence shown here is derived from an EMBL/GenBank/DDBJ whole genome shotgun (WGS) entry which is preliminary data.</text>
</comment>
<accession>A0A2C6KLK7</accession>
<feature type="region of interest" description="Disordered" evidence="1">
    <location>
        <begin position="250"/>
        <end position="278"/>
    </location>
</feature>
<keyword evidence="4" id="KW-1185">Reference proteome</keyword>
<feature type="signal peptide" evidence="2">
    <location>
        <begin position="1"/>
        <end position="15"/>
    </location>
</feature>
<organism evidence="3 4">
    <name type="scientific">Cystoisospora suis</name>
    <dbReference type="NCBI Taxonomy" id="483139"/>
    <lineage>
        <taxon>Eukaryota</taxon>
        <taxon>Sar</taxon>
        <taxon>Alveolata</taxon>
        <taxon>Apicomplexa</taxon>
        <taxon>Conoidasida</taxon>
        <taxon>Coccidia</taxon>
        <taxon>Eucoccidiorida</taxon>
        <taxon>Eimeriorina</taxon>
        <taxon>Sarcocystidae</taxon>
        <taxon>Cystoisospora</taxon>
    </lineage>
</organism>
<evidence type="ECO:0000313" key="3">
    <source>
        <dbReference type="EMBL" id="PHJ18009.1"/>
    </source>
</evidence>
<feature type="region of interest" description="Disordered" evidence="1">
    <location>
        <begin position="305"/>
        <end position="359"/>
    </location>
</feature>